<dbReference type="InterPro" id="IPR011050">
    <property type="entry name" value="Pectin_lyase_fold/virulence"/>
</dbReference>
<evidence type="ECO:0000313" key="1">
    <source>
        <dbReference type="EMBL" id="CEG08711.1"/>
    </source>
</evidence>
<reference evidence="1 2" key="1">
    <citation type="journal article" date="2014" name="Genome Announc.">
        <title>Genome Sequence of Afipia felis Strain 76713, Isolated in Hospital Water Using an Amoeba Co-Culture Procedure.</title>
        <authorList>
            <person name="Benamar S."/>
            <person name="La Scola B."/>
            <person name="Croce O."/>
        </authorList>
    </citation>
    <scope>NUCLEOTIDE SEQUENCE [LARGE SCALE GENOMIC DNA]</scope>
    <source>
        <strain evidence="1 2">76713</strain>
    </source>
</reference>
<protein>
    <submittedName>
        <fullName evidence="1">Uncharacterized protein</fullName>
    </submittedName>
</protein>
<keyword evidence="2" id="KW-1185">Reference proteome</keyword>
<gene>
    <name evidence="1" type="ORF">BN961_02129</name>
</gene>
<dbReference type="RefSeq" id="WP_156186845.1">
    <property type="nucleotide sequence ID" value="NZ_CCAZ020000001.1"/>
</dbReference>
<proteinExistence type="predicted"/>
<dbReference type="Proteomes" id="UP000035762">
    <property type="component" value="Unassembled WGS sequence"/>
</dbReference>
<evidence type="ECO:0000313" key="2">
    <source>
        <dbReference type="Proteomes" id="UP000035762"/>
    </source>
</evidence>
<accession>A0A090MMU8</accession>
<name>A0A090MMU8_AFIFE</name>
<dbReference type="EMBL" id="CCAZ020000001">
    <property type="protein sequence ID" value="CEG08711.1"/>
    <property type="molecule type" value="Genomic_DNA"/>
</dbReference>
<dbReference type="AlphaFoldDB" id="A0A090MMU8"/>
<sequence>MSTPVIRVKVTPKSVIKGKMDVRFPASVSASSPIILTKSGGSFAFGFDMNAVVQSVTFAGFVSGPAASTSGNIATFNGTGGTVIQDGGKSLPSGTIVGTSDNQTLTNKTITSPVLSGTVSGTGAIPSDVLANTSVTAGSYTSANITVNAQGQITAASNGSGGGTGREVLAANRTYYVLTTGSDSNNGLANTSGGAFLTIAKALSAVSSIDLNGFTATIQVGPGTWTGNINLPKIVGGSAVLLGDETTPSNVILSASSNWCVSALNINCTWDVRGFKLTSTGSSVHGLLGLSGNINYQNIEFGSCTGSHVWAGADSLMTATAGTSISGGAQWHWYAESGGAITDRGVTITLTGTPAFSASFAEVRTCAIISVGANTFIGSATGKKYNATSCGAIEVYGAGTSYLPGSAAGTGTNPGASPYGIYV</sequence>
<organism evidence="1 2">
    <name type="scientific">Afipia felis</name>
    <name type="common">Cat scratch disease bacillus</name>
    <dbReference type="NCBI Taxonomy" id="1035"/>
    <lineage>
        <taxon>Bacteria</taxon>
        <taxon>Pseudomonadati</taxon>
        <taxon>Pseudomonadota</taxon>
        <taxon>Alphaproteobacteria</taxon>
        <taxon>Hyphomicrobiales</taxon>
        <taxon>Nitrobacteraceae</taxon>
        <taxon>Afipia</taxon>
    </lineage>
</organism>
<comment type="caution">
    <text evidence="1">The sequence shown here is derived from an EMBL/GenBank/DDBJ whole genome shotgun (WGS) entry which is preliminary data.</text>
</comment>
<dbReference type="SUPFAM" id="SSF51126">
    <property type="entry name" value="Pectin lyase-like"/>
    <property type="match status" value="1"/>
</dbReference>
<dbReference type="OrthoDB" id="564699at2"/>
<dbReference type="STRING" id="1035.BN961_02129"/>